<dbReference type="FunFam" id="1.10.510.10:FF:000947">
    <property type="entry name" value="serine/threonine-protein kinase OSR1"/>
    <property type="match status" value="1"/>
</dbReference>
<proteinExistence type="inferred from homology"/>
<comment type="similarity">
    <text evidence="1">Belongs to the protein kinase superfamily. STE Ser/Thr protein kinase family. STE20 subfamily.</text>
</comment>
<name>A0A7S0CWE8_9EUKA</name>
<dbReference type="SUPFAM" id="SSF56112">
    <property type="entry name" value="Protein kinase-like (PK-like)"/>
    <property type="match status" value="1"/>
</dbReference>
<dbReference type="GO" id="GO:0005524">
    <property type="term" value="F:ATP binding"/>
    <property type="evidence" value="ECO:0007669"/>
    <property type="project" value="InterPro"/>
</dbReference>
<feature type="region of interest" description="Disordered" evidence="2">
    <location>
        <begin position="454"/>
        <end position="482"/>
    </location>
</feature>
<organism evidence="4">
    <name type="scientific">Amorphochlora amoebiformis</name>
    <dbReference type="NCBI Taxonomy" id="1561963"/>
    <lineage>
        <taxon>Eukaryota</taxon>
        <taxon>Sar</taxon>
        <taxon>Rhizaria</taxon>
        <taxon>Cercozoa</taxon>
        <taxon>Chlorarachniophyceae</taxon>
        <taxon>Amorphochlora</taxon>
    </lineage>
</organism>
<dbReference type="PANTHER" id="PTHR48014">
    <property type="entry name" value="SERINE/THREONINE-PROTEIN KINASE FRAY2"/>
    <property type="match status" value="1"/>
</dbReference>
<evidence type="ECO:0000256" key="2">
    <source>
        <dbReference type="SAM" id="MobiDB-lite"/>
    </source>
</evidence>
<feature type="region of interest" description="Disordered" evidence="2">
    <location>
        <begin position="313"/>
        <end position="344"/>
    </location>
</feature>
<dbReference type="AlphaFoldDB" id="A0A7S0CWE8"/>
<dbReference type="Gene3D" id="1.10.510.10">
    <property type="entry name" value="Transferase(Phosphotransferase) domain 1"/>
    <property type="match status" value="1"/>
</dbReference>
<dbReference type="InterPro" id="IPR047173">
    <property type="entry name" value="STRAD_A/B-like"/>
</dbReference>
<dbReference type="GO" id="GO:0004672">
    <property type="term" value="F:protein kinase activity"/>
    <property type="evidence" value="ECO:0007669"/>
    <property type="project" value="InterPro"/>
</dbReference>
<evidence type="ECO:0000313" key="4">
    <source>
        <dbReference type="EMBL" id="CAD8435682.1"/>
    </source>
</evidence>
<gene>
    <name evidence="4" type="ORF">LAMO00422_LOCUS3667</name>
</gene>
<dbReference type="EMBL" id="HBEM01005235">
    <property type="protein sequence ID" value="CAD8435682.1"/>
    <property type="molecule type" value="Transcribed_RNA"/>
</dbReference>
<evidence type="ECO:0000256" key="1">
    <source>
        <dbReference type="ARBA" id="ARBA00008874"/>
    </source>
</evidence>
<dbReference type="InterPro" id="IPR011009">
    <property type="entry name" value="Kinase-like_dom_sf"/>
</dbReference>
<sequence>MTRQAVCALLYEKPSAEVSKEELKRRLERADMVIQTIKAVRVETQEMVAVKCLESEHTNWDDIRQELATMRSMNHENVVRVYSAFVNELDAAQELWIVMPLLAVGSCSSVLREFYPNGIKDPKIIATILHKVLKALAYFHKDGRIHRDVKAGNILLSGNGEVKLADFGVSANTIEHGSRDDLRKTFVGTPCWMAPEVMEQRSGYNTKADIWSFGITAMELAYGHAPYAHEKAMKVLVLTLRNPPPTCMLYSDYNNPKFPKVFHRMIAKCLEKNPASRPDAKRMLTHGFFREKQDKNYLYENLIKHVLEERAKKNPPKKFTEEEKKPSGSQGPTPYKVPSFVLPEGSEEMAKFRKMRDRLKKEQNKTSDTNKSEDAGSAPDSGGVGSDGLVEQASSVDTNVTERKVGRFTVKGESVSESKRGRFTIKGDKTTSTSTEDSVKKVGRFTVKNSNVDSGAVLPATAPTASTNVTENTPKPTGGGER</sequence>
<feature type="compositionally biased region" description="Basic and acidic residues" evidence="2">
    <location>
        <begin position="414"/>
        <end position="429"/>
    </location>
</feature>
<dbReference type="Pfam" id="PF00069">
    <property type="entry name" value="Pkinase"/>
    <property type="match status" value="1"/>
</dbReference>
<feature type="region of interest" description="Disordered" evidence="2">
    <location>
        <begin position="356"/>
        <end position="436"/>
    </location>
</feature>
<protein>
    <recommendedName>
        <fullName evidence="3">Protein kinase domain-containing protein</fullName>
    </recommendedName>
</protein>
<dbReference type="InterPro" id="IPR000719">
    <property type="entry name" value="Prot_kinase_dom"/>
</dbReference>
<feature type="compositionally biased region" description="Polar residues" evidence="2">
    <location>
        <begin position="463"/>
        <end position="475"/>
    </location>
</feature>
<dbReference type="GO" id="GO:0043539">
    <property type="term" value="F:protein serine/threonine kinase activator activity"/>
    <property type="evidence" value="ECO:0007669"/>
    <property type="project" value="InterPro"/>
</dbReference>
<feature type="domain" description="Protein kinase" evidence="3">
    <location>
        <begin position="1"/>
        <end position="289"/>
    </location>
</feature>
<evidence type="ECO:0000259" key="3">
    <source>
        <dbReference type="PROSITE" id="PS50011"/>
    </source>
</evidence>
<accession>A0A7S0CWE8</accession>
<dbReference type="PANTHER" id="PTHR48014:SF21">
    <property type="entry name" value="SERINE_THREONINE-PROTEIN KINASE FRAY2"/>
    <property type="match status" value="1"/>
</dbReference>
<feature type="compositionally biased region" description="Basic and acidic residues" evidence="2">
    <location>
        <begin position="313"/>
        <end position="326"/>
    </location>
</feature>
<dbReference type="PROSITE" id="PS50011">
    <property type="entry name" value="PROTEIN_KINASE_DOM"/>
    <property type="match status" value="1"/>
</dbReference>
<feature type="compositionally biased region" description="Basic and acidic residues" evidence="2">
    <location>
        <begin position="359"/>
        <end position="374"/>
    </location>
</feature>
<dbReference type="SMART" id="SM00220">
    <property type="entry name" value="S_TKc"/>
    <property type="match status" value="1"/>
</dbReference>
<reference evidence="4" key="1">
    <citation type="submission" date="2021-01" db="EMBL/GenBank/DDBJ databases">
        <authorList>
            <person name="Corre E."/>
            <person name="Pelletier E."/>
            <person name="Niang G."/>
            <person name="Scheremetjew M."/>
            <person name="Finn R."/>
            <person name="Kale V."/>
            <person name="Holt S."/>
            <person name="Cochrane G."/>
            <person name="Meng A."/>
            <person name="Brown T."/>
            <person name="Cohen L."/>
        </authorList>
    </citation>
    <scope>NUCLEOTIDE SEQUENCE</scope>
    <source>
        <strain evidence="4">CCMP2058</strain>
    </source>
</reference>